<organism evidence="2 3">
    <name type="scientific">Asparagus officinalis</name>
    <name type="common">Garden asparagus</name>
    <dbReference type="NCBI Taxonomy" id="4686"/>
    <lineage>
        <taxon>Eukaryota</taxon>
        <taxon>Viridiplantae</taxon>
        <taxon>Streptophyta</taxon>
        <taxon>Embryophyta</taxon>
        <taxon>Tracheophyta</taxon>
        <taxon>Spermatophyta</taxon>
        <taxon>Magnoliopsida</taxon>
        <taxon>Liliopsida</taxon>
        <taxon>Asparagales</taxon>
        <taxon>Asparagaceae</taxon>
        <taxon>Asparagoideae</taxon>
        <taxon>Asparagus</taxon>
    </lineage>
</organism>
<feature type="compositionally biased region" description="Basic and acidic residues" evidence="1">
    <location>
        <begin position="39"/>
        <end position="52"/>
    </location>
</feature>
<keyword evidence="3" id="KW-1185">Reference proteome</keyword>
<sequence length="124" mass="14201">MEQIWTKYHKLLKEVTSLRAERGVGSKQATKASAPSAPEVDRLRQELEESQRKDERIKEVVRESGRVEVRADMEKDVAVHTRRRLDEEHAMLVKLQEEAKALAGHQDKLMLGQLRSHSSSSRSS</sequence>
<dbReference type="EMBL" id="CM007387">
    <property type="protein sequence ID" value="ONK64299.1"/>
    <property type="molecule type" value="Genomic_DNA"/>
</dbReference>
<feature type="region of interest" description="Disordered" evidence="1">
    <location>
        <begin position="20"/>
        <end position="52"/>
    </location>
</feature>
<dbReference type="Gramene" id="ONK64299">
    <property type="protein sequence ID" value="ONK64299"/>
    <property type="gene ID" value="A4U43_C07F24240"/>
</dbReference>
<evidence type="ECO:0000313" key="2">
    <source>
        <dbReference type="EMBL" id="ONK64299.1"/>
    </source>
</evidence>
<dbReference type="AlphaFoldDB" id="A0A5P1EHH7"/>
<accession>A0A5P1EHH7</accession>
<evidence type="ECO:0000256" key="1">
    <source>
        <dbReference type="SAM" id="MobiDB-lite"/>
    </source>
</evidence>
<evidence type="ECO:0000313" key="3">
    <source>
        <dbReference type="Proteomes" id="UP000243459"/>
    </source>
</evidence>
<protein>
    <submittedName>
        <fullName evidence="2">Uncharacterized protein</fullName>
    </submittedName>
</protein>
<proteinExistence type="predicted"/>
<dbReference type="Proteomes" id="UP000243459">
    <property type="component" value="Chromosome 7"/>
</dbReference>
<gene>
    <name evidence="2" type="ORF">A4U43_C07F24240</name>
</gene>
<name>A0A5P1EHH7_ASPOF</name>
<reference evidence="3" key="1">
    <citation type="journal article" date="2017" name="Nat. Commun.">
        <title>The asparagus genome sheds light on the origin and evolution of a young Y chromosome.</title>
        <authorList>
            <person name="Harkess A."/>
            <person name="Zhou J."/>
            <person name="Xu C."/>
            <person name="Bowers J.E."/>
            <person name="Van der Hulst R."/>
            <person name="Ayyampalayam S."/>
            <person name="Mercati F."/>
            <person name="Riccardi P."/>
            <person name="McKain M.R."/>
            <person name="Kakrana A."/>
            <person name="Tang H."/>
            <person name="Ray J."/>
            <person name="Groenendijk J."/>
            <person name="Arikit S."/>
            <person name="Mathioni S.M."/>
            <person name="Nakano M."/>
            <person name="Shan H."/>
            <person name="Telgmann-Rauber A."/>
            <person name="Kanno A."/>
            <person name="Yue Z."/>
            <person name="Chen H."/>
            <person name="Li W."/>
            <person name="Chen Y."/>
            <person name="Xu X."/>
            <person name="Zhang Y."/>
            <person name="Luo S."/>
            <person name="Chen H."/>
            <person name="Gao J."/>
            <person name="Mao Z."/>
            <person name="Pires J.C."/>
            <person name="Luo M."/>
            <person name="Kudrna D."/>
            <person name="Wing R.A."/>
            <person name="Meyers B.C."/>
            <person name="Yi K."/>
            <person name="Kong H."/>
            <person name="Lavrijsen P."/>
            <person name="Sunseri F."/>
            <person name="Falavigna A."/>
            <person name="Ye Y."/>
            <person name="Leebens-Mack J.H."/>
            <person name="Chen G."/>
        </authorList>
    </citation>
    <scope>NUCLEOTIDE SEQUENCE [LARGE SCALE GENOMIC DNA]</scope>
    <source>
        <strain evidence="3">cv. DH0086</strain>
    </source>
</reference>